<evidence type="ECO:0000313" key="4">
    <source>
        <dbReference type="Proteomes" id="UP000664545"/>
    </source>
</evidence>
<comment type="caution">
    <text evidence="3">The sequence shown here is derived from an EMBL/GenBank/DDBJ whole genome shotgun (WGS) entry which is preliminary data.</text>
</comment>
<dbReference type="AlphaFoldDB" id="A0A939DAV3"/>
<sequence length="113" mass="12271">MENNELFRDTENRSEQSAQNSVANQKSINTNVVTMGQWLLFWLMGLINLIPVIGNIAYIVLIAVGAFGMKGKLPESLRNFCKAYLVLLAVVIVLFLAFAGSLLGTMAGMAGGF</sequence>
<keyword evidence="4" id="KW-1185">Reference proteome</keyword>
<evidence type="ECO:0000256" key="1">
    <source>
        <dbReference type="SAM" id="MobiDB-lite"/>
    </source>
</evidence>
<evidence type="ECO:0000256" key="2">
    <source>
        <dbReference type="SAM" id="Phobius"/>
    </source>
</evidence>
<protein>
    <submittedName>
        <fullName evidence="3">Uncharacterized protein</fullName>
    </submittedName>
</protein>
<keyword evidence="2" id="KW-1133">Transmembrane helix</keyword>
<feature type="region of interest" description="Disordered" evidence="1">
    <location>
        <begin position="1"/>
        <end position="22"/>
    </location>
</feature>
<dbReference type="EMBL" id="JAFJZZ010000005">
    <property type="protein sequence ID" value="MBN7773918.1"/>
    <property type="molecule type" value="Genomic_DNA"/>
</dbReference>
<name>A0A939DAV3_CLOAM</name>
<dbReference type="Proteomes" id="UP000664545">
    <property type="component" value="Unassembled WGS sequence"/>
</dbReference>
<accession>A0A939DAV3</accession>
<feature type="transmembrane region" description="Helical" evidence="2">
    <location>
        <begin position="39"/>
        <end position="64"/>
    </location>
</feature>
<feature type="transmembrane region" description="Helical" evidence="2">
    <location>
        <begin position="85"/>
        <end position="110"/>
    </location>
</feature>
<organism evidence="3 4">
    <name type="scientific">Clostridium aminobutyricum</name>
    <dbReference type="NCBI Taxonomy" id="33953"/>
    <lineage>
        <taxon>Bacteria</taxon>
        <taxon>Bacillati</taxon>
        <taxon>Bacillota</taxon>
        <taxon>Clostridia</taxon>
        <taxon>Eubacteriales</taxon>
        <taxon>Clostridiaceae</taxon>
        <taxon>Clostridium</taxon>
    </lineage>
</organism>
<keyword evidence="2" id="KW-0472">Membrane</keyword>
<reference evidence="3" key="1">
    <citation type="submission" date="2021-02" db="EMBL/GenBank/DDBJ databases">
        <title>Abyssanaerobacter marinus gen.nov., sp., nov, anaerobic bacterium isolated from the Onnuri vent field of Indian Ocean and suggestion of Mogibacteriaceae fam. nov., and proposal of reclassification of ambiguous this family's genus member.</title>
        <authorList>
            <person name="Kim Y.J."/>
            <person name="Yang J.-A."/>
        </authorList>
    </citation>
    <scope>NUCLEOTIDE SEQUENCE</scope>
    <source>
        <strain evidence="3">DSM 2634</strain>
    </source>
</reference>
<proteinExistence type="predicted"/>
<feature type="compositionally biased region" description="Basic and acidic residues" evidence="1">
    <location>
        <begin position="1"/>
        <end position="14"/>
    </location>
</feature>
<gene>
    <name evidence="3" type="ORF">JYB65_11145</name>
</gene>
<keyword evidence="2" id="KW-0812">Transmembrane</keyword>
<dbReference type="RefSeq" id="WP_206582758.1">
    <property type="nucleotide sequence ID" value="NZ_JAFJZZ010000005.1"/>
</dbReference>
<evidence type="ECO:0000313" key="3">
    <source>
        <dbReference type="EMBL" id="MBN7773918.1"/>
    </source>
</evidence>